<protein>
    <recommendedName>
        <fullName evidence="3">ASCH domain-containing protein</fullName>
    </recommendedName>
</protein>
<gene>
    <name evidence="1" type="ORF">IT779_01985</name>
</gene>
<dbReference type="EMBL" id="JADMLG010000001">
    <property type="protein sequence ID" value="MBH0775052.1"/>
    <property type="molecule type" value="Genomic_DNA"/>
</dbReference>
<accession>A0A931I774</accession>
<evidence type="ECO:0000313" key="2">
    <source>
        <dbReference type="Proteomes" id="UP000655751"/>
    </source>
</evidence>
<dbReference type="Proteomes" id="UP000655751">
    <property type="component" value="Unassembled WGS sequence"/>
</dbReference>
<name>A0A931I774_9NOCA</name>
<sequence length="82" mass="9556">MGRRTGEPLVRITDVEVVDVRRERLDHITTEDTRAEGFPEMTAAEFVAFFCRTHTGCTPETIITRIQWRYLDTPVEDHPIPR</sequence>
<organism evidence="1 2">
    <name type="scientific">Nocardia bovistercoris</name>
    <dbReference type="NCBI Taxonomy" id="2785916"/>
    <lineage>
        <taxon>Bacteria</taxon>
        <taxon>Bacillati</taxon>
        <taxon>Actinomycetota</taxon>
        <taxon>Actinomycetes</taxon>
        <taxon>Mycobacteriales</taxon>
        <taxon>Nocardiaceae</taxon>
        <taxon>Nocardia</taxon>
    </lineage>
</organism>
<proteinExistence type="predicted"/>
<comment type="caution">
    <text evidence="1">The sequence shown here is derived from an EMBL/GenBank/DDBJ whole genome shotgun (WGS) entry which is preliminary data.</text>
</comment>
<evidence type="ECO:0000313" key="1">
    <source>
        <dbReference type="EMBL" id="MBH0775052.1"/>
    </source>
</evidence>
<reference evidence="1" key="1">
    <citation type="submission" date="2020-11" db="EMBL/GenBank/DDBJ databases">
        <title>Nocardia NEAU-351.nov., a novel actinomycete isolated from the cow dung.</title>
        <authorList>
            <person name="Zhang X."/>
        </authorList>
    </citation>
    <scope>NUCLEOTIDE SEQUENCE</scope>
    <source>
        <strain evidence="1">NEAU-351</strain>
    </source>
</reference>
<evidence type="ECO:0008006" key="3">
    <source>
        <dbReference type="Google" id="ProtNLM"/>
    </source>
</evidence>
<keyword evidence="2" id="KW-1185">Reference proteome</keyword>
<dbReference type="AlphaFoldDB" id="A0A931I774"/>